<dbReference type="Proteomes" id="UP001328107">
    <property type="component" value="Unassembled WGS sequence"/>
</dbReference>
<sequence length="504" mass="53493">KLIQIEIDPLVAIVDAAHKTSPIDSLVSIDASSSFDPNSPSGAVIHAWSCLNLSGPTNRSCDLPSSLDLSSPILSIAANTLQANTRMLFTDSIRSLNISTLTSTVTTLLDTVPARSPTIRFDSLEKEKFNTDEFVRIRAFVSSAGGDLSSIWQISLDDGEHFISLTSFSTLQHTNSSKETSASESVVLSLTIPPGGQSTPSWPGLLPGRLYSVSLVALNEEGESAGFINLQMNSPPTVGRIEIDTSPLIALSPFTVSLGDGWSDTDLPLSVTFGIRSIMIDGFSSLVSLPSSLSSSTSLVLPSASKKGGSCGDRNGHAITVKVCDRLFACSSTESSLLSVARPSNLSASLAAIAQEIHNEIDNGNSWVALPLLGAMWAENCTQSMESISADKIVTRLLTSIDETSSPSEYREVMSVVTRMIPSLSPTTQLKAFSFVTQYQKLLGIATTSSSRSKRSTPLAASNDVLDTLLPYFDGLLRSNISSTPVSSTFADSYFSTIEVLLSG</sequence>
<evidence type="ECO:0000313" key="2">
    <source>
        <dbReference type="EMBL" id="GMR32907.1"/>
    </source>
</evidence>
<protein>
    <recommendedName>
        <fullName evidence="1">PKD/REJ-like domain-containing protein</fullName>
    </recommendedName>
</protein>
<keyword evidence="3" id="KW-1185">Reference proteome</keyword>
<feature type="non-terminal residue" evidence="2">
    <location>
        <position position="1"/>
    </location>
</feature>
<gene>
    <name evidence="2" type="ORF">PMAYCL1PPCAC_03102</name>
</gene>
<evidence type="ECO:0000313" key="3">
    <source>
        <dbReference type="Proteomes" id="UP001328107"/>
    </source>
</evidence>
<organism evidence="2 3">
    <name type="scientific">Pristionchus mayeri</name>
    <dbReference type="NCBI Taxonomy" id="1317129"/>
    <lineage>
        <taxon>Eukaryota</taxon>
        <taxon>Metazoa</taxon>
        <taxon>Ecdysozoa</taxon>
        <taxon>Nematoda</taxon>
        <taxon>Chromadorea</taxon>
        <taxon>Rhabditida</taxon>
        <taxon>Rhabditina</taxon>
        <taxon>Diplogasteromorpha</taxon>
        <taxon>Diplogasteroidea</taxon>
        <taxon>Neodiplogasteridae</taxon>
        <taxon>Pristionchus</taxon>
    </lineage>
</organism>
<dbReference type="Pfam" id="PF02010">
    <property type="entry name" value="REJ"/>
    <property type="match status" value="1"/>
</dbReference>
<reference evidence="3" key="1">
    <citation type="submission" date="2022-10" db="EMBL/GenBank/DDBJ databases">
        <title>Genome assembly of Pristionchus species.</title>
        <authorList>
            <person name="Yoshida K."/>
            <person name="Sommer R.J."/>
        </authorList>
    </citation>
    <scope>NUCLEOTIDE SEQUENCE [LARGE SCALE GENOMIC DNA]</scope>
    <source>
        <strain evidence="3">RS5460</strain>
    </source>
</reference>
<evidence type="ECO:0000259" key="1">
    <source>
        <dbReference type="Pfam" id="PF02010"/>
    </source>
</evidence>
<dbReference type="EMBL" id="BTRK01000001">
    <property type="protein sequence ID" value="GMR32907.1"/>
    <property type="molecule type" value="Genomic_DNA"/>
</dbReference>
<comment type="caution">
    <text evidence="2">The sequence shown here is derived from an EMBL/GenBank/DDBJ whole genome shotgun (WGS) entry which is preliminary data.</text>
</comment>
<feature type="domain" description="PKD/REJ-like" evidence="1">
    <location>
        <begin position="3"/>
        <end position="355"/>
    </location>
</feature>
<name>A0AAN4Z7S6_9BILA</name>
<dbReference type="AlphaFoldDB" id="A0AAN4Z7S6"/>
<dbReference type="InterPro" id="IPR002859">
    <property type="entry name" value="PKD/REJ-like"/>
</dbReference>
<accession>A0AAN4Z7S6</accession>
<proteinExistence type="predicted"/>